<feature type="region of interest" description="Disordered" evidence="1">
    <location>
        <begin position="465"/>
        <end position="523"/>
    </location>
</feature>
<dbReference type="EMBL" id="QGKX02001621">
    <property type="protein sequence ID" value="KAF3501829.1"/>
    <property type="molecule type" value="Genomic_DNA"/>
</dbReference>
<evidence type="ECO:0000313" key="3">
    <source>
        <dbReference type="Proteomes" id="UP000712600"/>
    </source>
</evidence>
<sequence length="523" mass="59450">MRKKRTLQSHSHVVPVVEWSQTVKVAYLNLEQSQYDSQLGYRCVKGEDALTWFRGEMHSKRFWDWTDFKCRLLARFDKKTDLFCSRNSVKGTSHLGSSLCFPSTTIQDSETSWHYGNDTMEVMSMTESRSQEGISEKSAGIVHSLVAAICYFTNLVSATVVISASSFSLGLGYYSSIMLNNKLPHNLSREMIAQIDRPKPSPMVAGTERSFLCVMLGGYKLQKYNFHENDQDCAVKEYVRMRQFHWTVKSGSNGSAFFALEIQFTVPSLVEFGCIRFQDALMQVLKHIITTGVILLFCDVFQWGKRILLFQTVWSCLLLQEKRHFSDAVQENSATYSGETKVGESRLASAPRLSISRAVSFCLVSPSLEQCLSASTLLSISHFVFDLLQVASSRLSSFCDLIAFRFNVCDSRFDGFCDSRFDGFASSLRVVEFDLCFLTRLLSFHKMDDETLNLYDDDDDEYLSGNEMMNQNEDGHDSVQDDSTSAAGNRGRRRLRRDCTNIESQDTTMADESRLTHDRPIEL</sequence>
<accession>A0A8S9NL57</accession>
<gene>
    <name evidence="2" type="ORF">F2Q69_00044627</name>
</gene>
<protein>
    <submittedName>
        <fullName evidence="2">Uncharacterized protein</fullName>
    </submittedName>
</protein>
<feature type="compositionally biased region" description="Basic and acidic residues" evidence="1">
    <location>
        <begin position="511"/>
        <end position="523"/>
    </location>
</feature>
<name>A0A8S9NL57_BRACR</name>
<dbReference type="Proteomes" id="UP000712600">
    <property type="component" value="Unassembled WGS sequence"/>
</dbReference>
<evidence type="ECO:0000313" key="2">
    <source>
        <dbReference type="EMBL" id="KAF3501829.1"/>
    </source>
</evidence>
<reference evidence="2" key="1">
    <citation type="submission" date="2019-12" db="EMBL/GenBank/DDBJ databases">
        <title>Genome sequencing and annotation of Brassica cretica.</title>
        <authorList>
            <person name="Studholme D.J."/>
            <person name="Sarris P."/>
        </authorList>
    </citation>
    <scope>NUCLEOTIDE SEQUENCE</scope>
    <source>
        <strain evidence="2">PFS-109/04</strain>
        <tissue evidence="2">Leaf</tissue>
    </source>
</reference>
<dbReference type="AlphaFoldDB" id="A0A8S9NL57"/>
<comment type="caution">
    <text evidence="2">The sequence shown here is derived from an EMBL/GenBank/DDBJ whole genome shotgun (WGS) entry which is preliminary data.</text>
</comment>
<proteinExistence type="predicted"/>
<evidence type="ECO:0000256" key="1">
    <source>
        <dbReference type="SAM" id="MobiDB-lite"/>
    </source>
</evidence>
<organism evidence="2 3">
    <name type="scientific">Brassica cretica</name>
    <name type="common">Mustard</name>
    <dbReference type="NCBI Taxonomy" id="69181"/>
    <lineage>
        <taxon>Eukaryota</taxon>
        <taxon>Viridiplantae</taxon>
        <taxon>Streptophyta</taxon>
        <taxon>Embryophyta</taxon>
        <taxon>Tracheophyta</taxon>
        <taxon>Spermatophyta</taxon>
        <taxon>Magnoliopsida</taxon>
        <taxon>eudicotyledons</taxon>
        <taxon>Gunneridae</taxon>
        <taxon>Pentapetalae</taxon>
        <taxon>rosids</taxon>
        <taxon>malvids</taxon>
        <taxon>Brassicales</taxon>
        <taxon>Brassicaceae</taxon>
        <taxon>Brassiceae</taxon>
        <taxon>Brassica</taxon>
    </lineage>
</organism>
<feature type="compositionally biased region" description="Polar residues" evidence="1">
    <location>
        <begin position="501"/>
        <end position="510"/>
    </location>
</feature>